<dbReference type="Pfam" id="PF14027">
    <property type="entry name" value="Questin_oxidase"/>
    <property type="match status" value="1"/>
</dbReference>
<sequence>MATPSKIQLTADQDMGFGLKGISEESARTASQLLQENHERHHIFFNESGFHDHIVHHILTVFALGASPSTLKKQYKNNLSYQKPLKPADQSVVKEMHNPEGFKKYLGQGKRYHEFLVFFKEEMETKGWHNVVNEYLFKGDERADDMLVRLYAGFLHPLIHLGFGIEFTQPAIIAEALAQTAVHENWMGALFTGCEKVAKQNNTTGDKTIVQLLEEIRADKKLSTAPRWEDGNKIREGILGRAAEEMYKYGSEFRVTEERLEERTAEMINAAVLFTASAQHPPHRQKFDFYYMHCVNSSIFFPIFLRQPWLSPSSKIRLLEWKVRADLTLYASRRSPALLVKELSTYPINDEWEDLFARAREFEDDGHSSKLVRAIAHGEKVSREWEEGREGFLVRGDMWLRVGNMAMDSVTVGNDEWVRSCGFEEAWKSVPLRGEGRL</sequence>
<evidence type="ECO:0000313" key="3">
    <source>
        <dbReference type="Proteomes" id="UP000799536"/>
    </source>
</evidence>
<keyword evidence="1" id="KW-0560">Oxidoreductase</keyword>
<dbReference type="PANTHER" id="PTHR35870">
    <property type="entry name" value="PROTEIN, PUTATIVE (AFU_ORTHOLOGUE AFUA_5G03330)-RELATED"/>
    <property type="match status" value="1"/>
</dbReference>
<dbReference type="AlphaFoldDB" id="A0A9P4JGU8"/>
<evidence type="ECO:0008006" key="4">
    <source>
        <dbReference type="Google" id="ProtNLM"/>
    </source>
</evidence>
<gene>
    <name evidence="2" type="ORF">GQ43DRAFT_442976</name>
</gene>
<evidence type="ECO:0000313" key="2">
    <source>
        <dbReference type="EMBL" id="KAF2198855.1"/>
    </source>
</evidence>
<keyword evidence="3" id="KW-1185">Reference proteome</keyword>
<dbReference type="GO" id="GO:0016491">
    <property type="term" value="F:oxidoreductase activity"/>
    <property type="evidence" value="ECO:0007669"/>
    <property type="project" value="UniProtKB-KW"/>
</dbReference>
<dbReference type="Proteomes" id="UP000799536">
    <property type="component" value="Unassembled WGS sequence"/>
</dbReference>
<dbReference type="InterPro" id="IPR025337">
    <property type="entry name" value="Questin_oxidase-like"/>
</dbReference>
<comment type="caution">
    <text evidence="2">The sequence shown here is derived from an EMBL/GenBank/DDBJ whole genome shotgun (WGS) entry which is preliminary data.</text>
</comment>
<proteinExistence type="predicted"/>
<name>A0A9P4JGU8_9PLEO</name>
<evidence type="ECO:0000256" key="1">
    <source>
        <dbReference type="ARBA" id="ARBA00023002"/>
    </source>
</evidence>
<dbReference type="PANTHER" id="PTHR35870:SF1">
    <property type="entry name" value="PROTEIN, PUTATIVE (AFU_ORTHOLOGUE AFUA_5G03330)-RELATED"/>
    <property type="match status" value="1"/>
</dbReference>
<accession>A0A9P4JGU8</accession>
<reference evidence="2" key="1">
    <citation type="journal article" date="2020" name="Stud. Mycol.">
        <title>101 Dothideomycetes genomes: a test case for predicting lifestyles and emergence of pathogens.</title>
        <authorList>
            <person name="Haridas S."/>
            <person name="Albert R."/>
            <person name="Binder M."/>
            <person name="Bloem J."/>
            <person name="Labutti K."/>
            <person name="Salamov A."/>
            <person name="Andreopoulos B."/>
            <person name="Baker S."/>
            <person name="Barry K."/>
            <person name="Bills G."/>
            <person name="Bluhm B."/>
            <person name="Cannon C."/>
            <person name="Castanera R."/>
            <person name="Culley D."/>
            <person name="Daum C."/>
            <person name="Ezra D."/>
            <person name="Gonzalez J."/>
            <person name="Henrissat B."/>
            <person name="Kuo A."/>
            <person name="Liang C."/>
            <person name="Lipzen A."/>
            <person name="Lutzoni F."/>
            <person name="Magnuson J."/>
            <person name="Mondo S."/>
            <person name="Nolan M."/>
            <person name="Ohm R."/>
            <person name="Pangilinan J."/>
            <person name="Park H.-J."/>
            <person name="Ramirez L."/>
            <person name="Alfaro M."/>
            <person name="Sun H."/>
            <person name="Tritt A."/>
            <person name="Yoshinaga Y."/>
            <person name="Zwiers L.-H."/>
            <person name="Turgeon B."/>
            <person name="Goodwin S."/>
            <person name="Spatafora J."/>
            <person name="Crous P."/>
            <person name="Grigoriev I."/>
        </authorList>
    </citation>
    <scope>NUCLEOTIDE SEQUENCE</scope>
    <source>
        <strain evidence="2">ATCC 74209</strain>
    </source>
</reference>
<dbReference type="OrthoDB" id="10004862at2759"/>
<dbReference type="EMBL" id="ML994112">
    <property type="protein sequence ID" value="KAF2198855.1"/>
    <property type="molecule type" value="Genomic_DNA"/>
</dbReference>
<protein>
    <recommendedName>
        <fullName evidence="4">HypA-like protein</fullName>
    </recommendedName>
</protein>
<organism evidence="2 3">
    <name type="scientific">Delitschia confertaspora ATCC 74209</name>
    <dbReference type="NCBI Taxonomy" id="1513339"/>
    <lineage>
        <taxon>Eukaryota</taxon>
        <taxon>Fungi</taxon>
        <taxon>Dikarya</taxon>
        <taxon>Ascomycota</taxon>
        <taxon>Pezizomycotina</taxon>
        <taxon>Dothideomycetes</taxon>
        <taxon>Pleosporomycetidae</taxon>
        <taxon>Pleosporales</taxon>
        <taxon>Delitschiaceae</taxon>
        <taxon>Delitschia</taxon>
    </lineage>
</organism>